<dbReference type="EMBL" id="BK015066">
    <property type="protein sequence ID" value="DAD89665.1"/>
    <property type="molecule type" value="Genomic_DNA"/>
</dbReference>
<protein>
    <submittedName>
        <fullName evidence="1">Uncharacterized protein</fullName>
    </submittedName>
</protein>
<proteinExistence type="predicted"/>
<organism evidence="1">
    <name type="scientific">Siphoviridae sp. ctnFo11</name>
    <dbReference type="NCBI Taxonomy" id="2826454"/>
    <lineage>
        <taxon>Viruses</taxon>
        <taxon>Duplodnaviria</taxon>
        <taxon>Heunggongvirae</taxon>
        <taxon>Uroviricota</taxon>
        <taxon>Caudoviricetes</taxon>
    </lineage>
</organism>
<reference evidence="1" key="1">
    <citation type="journal article" date="2021" name="Proc. Natl. Acad. Sci. U.S.A.">
        <title>A Catalog of Tens of Thousands of Viruses from Human Metagenomes Reveals Hidden Associations with Chronic Diseases.</title>
        <authorList>
            <person name="Tisza M.J."/>
            <person name="Buck C.B."/>
        </authorList>
    </citation>
    <scope>NUCLEOTIDE SEQUENCE</scope>
    <source>
        <strain evidence="1">CtnFo11</strain>
    </source>
</reference>
<name>A0A8S5N4U7_9CAUD</name>
<sequence length="64" mass="7598">MTVMYNAQTIIARHIDSILLYNQTQYLVLPEPYIHITHQHQSAFRVLLRLQVLLQTLKDGLYLF</sequence>
<accession>A0A8S5N4U7</accession>
<evidence type="ECO:0000313" key="1">
    <source>
        <dbReference type="EMBL" id="DAD89665.1"/>
    </source>
</evidence>